<protein>
    <submittedName>
        <fullName evidence="7">Oxysterol-binding protein-related protein 1C</fullName>
    </submittedName>
</protein>
<evidence type="ECO:0000256" key="4">
    <source>
        <dbReference type="ARBA" id="ARBA00023121"/>
    </source>
</evidence>
<dbReference type="SUPFAM" id="SSF50729">
    <property type="entry name" value="PH domain-like"/>
    <property type="match status" value="1"/>
</dbReference>
<evidence type="ECO:0000256" key="1">
    <source>
        <dbReference type="ARBA" id="ARBA00003361"/>
    </source>
</evidence>
<name>A0ABD1S994_9LAMI</name>
<evidence type="ECO:0000313" key="8">
    <source>
        <dbReference type="Proteomes" id="UP001604336"/>
    </source>
</evidence>
<evidence type="ECO:0000259" key="6">
    <source>
        <dbReference type="PROSITE" id="PS50003"/>
    </source>
</evidence>
<dbReference type="GO" id="GO:0008289">
    <property type="term" value="F:lipid binding"/>
    <property type="evidence" value="ECO:0007669"/>
    <property type="project" value="UniProtKB-KW"/>
</dbReference>
<dbReference type="PANTHER" id="PTHR10972">
    <property type="entry name" value="OXYSTEROL-BINDING PROTEIN-RELATED"/>
    <property type="match status" value="1"/>
</dbReference>
<accession>A0ABD1S994</accession>
<keyword evidence="4" id="KW-0446">Lipid-binding</keyword>
<keyword evidence="2" id="KW-0813">Transport</keyword>
<dbReference type="Proteomes" id="UP001604336">
    <property type="component" value="Unassembled WGS sequence"/>
</dbReference>
<organism evidence="7 8">
    <name type="scientific">Abeliophyllum distichum</name>
    <dbReference type="NCBI Taxonomy" id="126358"/>
    <lineage>
        <taxon>Eukaryota</taxon>
        <taxon>Viridiplantae</taxon>
        <taxon>Streptophyta</taxon>
        <taxon>Embryophyta</taxon>
        <taxon>Tracheophyta</taxon>
        <taxon>Spermatophyta</taxon>
        <taxon>Magnoliopsida</taxon>
        <taxon>eudicotyledons</taxon>
        <taxon>Gunneridae</taxon>
        <taxon>Pentapetalae</taxon>
        <taxon>asterids</taxon>
        <taxon>lamiids</taxon>
        <taxon>Lamiales</taxon>
        <taxon>Oleaceae</taxon>
        <taxon>Forsythieae</taxon>
        <taxon>Abeliophyllum</taxon>
    </lineage>
</organism>
<evidence type="ECO:0000313" key="7">
    <source>
        <dbReference type="EMBL" id="KAL2497246.1"/>
    </source>
</evidence>
<dbReference type="Gene3D" id="2.30.29.30">
    <property type="entry name" value="Pleckstrin-homology domain (PH domain)/Phosphotyrosine-binding domain (PTB)"/>
    <property type="match status" value="1"/>
</dbReference>
<comment type="function">
    <text evidence="1">May be involved in the transport of sterols.</text>
</comment>
<dbReference type="InterPro" id="IPR001849">
    <property type="entry name" value="PH_domain"/>
</dbReference>
<reference evidence="8" key="1">
    <citation type="submission" date="2024-07" db="EMBL/GenBank/DDBJ databases">
        <title>Two chromosome-level genome assemblies of Korean endemic species Abeliophyllum distichum and Forsythia ovata (Oleaceae).</title>
        <authorList>
            <person name="Jang H."/>
        </authorList>
    </citation>
    <scope>NUCLEOTIDE SEQUENCE [LARGE SCALE GENOMIC DNA]</scope>
</reference>
<sequence>MISPASSASNNHYSREVKIKDIIGNVVSGILYQWVNYGKGWMSRWFVLQDGILSFYNIHGPDKIVINQESRVIGEESMKWMLRNRNHNHNHNHDHDHDHDHHNVHKNGSKNSSSKSWKPIGQIHLKVSSIGECRSDDKRFSIFTGTKRLRLRAESREDRMAWMEALQTVKEMFPRISNSELMAPVDNLAVSTEKLKQRLFKEGVSQVAIQDSEQIMKDEYTSMQNQLLLLKHKQCVLMETMRRLDVHVVISRIALSN</sequence>
<dbReference type="InterPro" id="IPR000648">
    <property type="entry name" value="Oxysterol-bd"/>
</dbReference>
<feature type="region of interest" description="Disordered" evidence="5">
    <location>
        <begin position="86"/>
        <end position="117"/>
    </location>
</feature>
<dbReference type="GO" id="GO:0006869">
    <property type="term" value="P:lipid transport"/>
    <property type="evidence" value="ECO:0007669"/>
    <property type="project" value="UniProtKB-KW"/>
</dbReference>
<evidence type="ECO:0000256" key="5">
    <source>
        <dbReference type="SAM" id="MobiDB-lite"/>
    </source>
</evidence>
<feature type="domain" description="PH" evidence="6">
    <location>
        <begin position="24"/>
        <end position="171"/>
    </location>
</feature>
<dbReference type="AlphaFoldDB" id="A0ABD1S994"/>
<dbReference type="SMART" id="SM00233">
    <property type="entry name" value="PH"/>
    <property type="match status" value="1"/>
</dbReference>
<dbReference type="EMBL" id="JBFOLK010000007">
    <property type="protein sequence ID" value="KAL2497246.1"/>
    <property type="molecule type" value="Genomic_DNA"/>
</dbReference>
<evidence type="ECO:0000256" key="2">
    <source>
        <dbReference type="ARBA" id="ARBA00022448"/>
    </source>
</evidence>
<comment type="caution">
    <text evidence="7">The sequence shown here is derived from an EMBL/GenBank/DDBJ whole genome shotgun (WGS) entry which is preliminary data.</text>
</comment>
<dbReference type="InterPro" id="IPR011993">
    <property type="entry name" value="PH-like_dom_sf"/>
</dbReference>
<keyword evidence="8" id="KW-1185">Reference proteome</keyword>
<keyword evidence="3" id="KW-0445">Lipid transport</keyword>
<gene>
    <name evidence="7" type="ORF">Adt_22796</name>
</gene>
<dbReference type="PANTHER" id="PTHR10972:SF96">
    <property type="entry name" value="OXYSTEROL-BINDING PROTEIN-RELATED PROTEIN 1A-RELATED"/>
    <property type="match status" value="1"/>
</dbReference>
<dbReference type="PROSITE" id="PS50003">
    <property type="entry name" value="PH_DOMAIN"/>
    <property type="match status" value="1"/>
</dbReference>
<dbReference type="Pfam" id="PF15413">
    <property type="entry name" value="PH_11"/>
    <property type="match status" value="1"/>
</dbReference>
<evidence type="ECO:0000256" key="3">
    <source>
        <dbReference type="ARBA" id="ARBA00023055"/>
    </source>
</evidence>
<feature type="compositionally biased region" description="Basic and acidic residues" evidence="5">
    <location>
        <begin position="91"/>
        <end position="101"/>
    </location>
</feature>
<proteinExistence type="predicted"/>